<dbReference type="GO" id="GO:0007165">
    <property type="term" value="P:signal transduction"/>
    <property type="evidence" value="ECO:0007669"/>
    <property type="project" value="InterPro"/>
</dbReference>
<dbReference type="AlphaFoldDB" id="A0A392R694"/>
<organism evidence="3 4">
    <name type="scientific">Trifolium medium</name>
    <dbReference type="NCBI Taxonomy" id="97028"/>
    <lineage>
        <taxon>Eukaryota</taxon>
        <taxon>Viridiplantae</taxon>
        <taxon>Streptophyta</taxon>
        <taxon>Embryophyta</taxon>
        <taxon>Tracheophyta</taxon>
        <taxon>Spermatophyta</taxon>
        <taxon>Magnoliopsida</taxon>
        <taxon>eudicotyledons</taxon>
        <taxon>Gunneridae</taxon>
        <taxon>Pentapetalae</taxon>
        <taxon>rosids</taxon>
        <taxon>fabids</taxon>
        <taxon>Fabales</taxon>
        <taxon>Fabaceae</taxon>
        <taxon>Papilionoideae</taxon>
        <taxon>50 kb inversion clade</taxon>
        <taxon>NPAAA clade</taxon>
        <taxon>Hologalegina</taxon>
        <taxon>IRL clade</taxon>
        <taxon>Trifolieae</taxon>
        <taxon>Trifolium</taxon>
    </lineage>
</organism>
<keyword evidence="1" id="KW-0520">NAD</keyword>
<reference evidence="3 4" key="1">
    <citation type="journal article" date="2018" name="Front. Plant Sci.">
        <title>Red Clover (Trifolium pratense) and Zigzag Clover (T. medium) - A Picture of Genomic Similarities and Differences.</title>
        <authorList>
            <person name="Dluhosova J."/>
            <person name="Istvanek J."/>
            <person name="Nedelnik J."/>
            <person name="Repkova J."/>
        </authorList>
    </citation>
    <scope>NUCLEOTIDE SEQUENCE [LARGE SCALE GENOMIC DNA]</scope>
    <source>
        <strain evidence="4">cv. 10/8</strain>
        <tissue evidence="3">Leaf</tissue>
    </source>
</reference>
<dbReference type="SUPFAM" id="SSF52200">
    <property type="entry name" value="Toll/Interleukin receptor TIR domain"/>
    <property type="match status" value="1"/>
</dbReference>
<name>A0A392R694_9FABA</name>
<dbReference type="PROSITE" id="PS50104">
    <property type="entry name" value="TIR"/>
    <property type="match status" value="1"/>
</dbReference>
<evidence type="ECO:0000313" key="4">
    <source>
        <dbReference type="Proteomes" id="UP000265520"/>
    </source>
</evidence>
<dbReference type="SMART" id="SM00255">
    <property type="entry name" value="TIR"/>
    <property type="match status" value="1"/>
</dbReference>
<dbReference type="Pfam" id="PF01582">
    <property type="entry name" value="TIR"/>
    <property type="match status" value="1"/>
</dbReference>
<keyword evidence="4" id="KW-1185">Reference proteome</keyword>
<sequence length="86" mass="10125">SHLYAELKRKKIETFIDYRLERGDEINSSLVEAIEESLMYVVILSKHYASSSWCLDELAQILKCKEKYGREVIPVFYEVDPSDVRH</sequence>
<proteinExistence type="predicted"/>
<protein>
    <submittedName>
        <fullName evidence="3">TMV resistance protein N-like</fullName>
    </submittedName>
</protein>
<evidence type="ECO:0000259" key="2">
    <source>
        <dbReference type="PROSITE" id="PS50104"/>
    </source>
</evidence>
<evidence type="ECO:0000256" key="1">
    <source>
        <dbReference type="ARBA" id="ARBA00023027"/>
    </source>
</evidence>
<accession>A0A392R694</accession>
<dbReference type="InterPro" id="IPR000157">
    <property type="entry name" value="TIR_dom"/>
</dbReference>
<feature type="domain" description="TIR" evidence="2">
    <location>
        <begin position="1"/>
        <end position="86"/>
    </location>
</feature>
<dbReference type="PANTHER" id="PTHR32009:SF146">
    <property type="entry name" value="TIR DOMAIN-CONTAINING PROTEIN"/>
    <property type="match status" value="1"/>
</dbReference>
<dbReference type="PANTHER" id="PTHR32009">
    <property type="entry name" value="TMV RESISTANCE PROTEIN N-LIKE"/>
    <property type="match status" value="1"/>
</dbReference>
<comment type="caution">
    <text evidence="3">The sequence shown here is derived from an EMBL/GenBank/DDBJ whole genome shotgun (WGS) entry which is preliminary data.</text>
</comment>
<evidence type="ECO:0000313" key="3">
    <source>
        <dbReference type="EMBL" id="MCI32138.1"/>
    </source>
</evidence>
<feature type="non-terminal residue" evidence="3">
    <location>
        <position position="1"/>
    </location>
</feature>
<dbReference type="Proteomes" id="UP000265520">
    <property type="component" value="Unassembled WGS sequence"/>
</dbReference>
<dbReference type="Gene3D" id="3.40.50.10140">
    <property type="entry name" value="Toll/interleukin-1 receptor homology (TIR) domain"/>
    <property type="match status" value="1"/>
</dbReference>
<dbReference type="EMBL" id="LXQA010192981">
    <property type="protein sequence ID" value="MCI32138.1"/>
    <property type="molecule type" value="Genomic_DNA"/>
</dbReference>
<dbReference type="InterPro" id="IPR035897">
    <property type="entry name" value="Toll_tir_struct_dom_sf"/>
</dbReference>